<proteinExistence type="predicted"/>
<dbReference type="GeneID" id="93293945"/>
<evidence type="ECO:0000313" key="2">
    <source>
        <dbReference type="Proteomes" id="UP000254554"/>
    </source>
</evidence>
<protein>
    <submittedName>
        <fullName evidence="1">Uncharacterized protein</fullName>
    </submittedName>
</protein>
<keyword evidence="2" id="KW-1185">Reference proteome</keyword>
<dbReference type="AlphaFoldDB" id="A0A377GDS9"/>
<dbReference type="OrthoDB" id="5643761at2"/>
<evidence type="ECO:0000313" key="1">
    <source>
        <dbReference type="EMBL" id="STO22963.1"/>
    </source>
</evidence>
<reference evidence="1 2" key="1">
    <citation type="submission" date="2018-06" db="EMBL/GenBank/DDBJ databases">
        <authorList>
            <consortium name="Pathogen Informatics"/>
            <person name="Doyle S."/>
        </authorList>
    </citation>
    <scope>NUCLEOTIDE SEQUENCE [LARGE SCALE GENOMIC DNA]</scope>
    <source>
        <strain evidence="1 2">NCTC11370</strain>
    </source>
</reference>
<dbReference type="Proteomes" id="UP000254554">
    <property type="component" value="Unassembled WGS sequence"/>
</dbReference>
<sequence length="183" mass="20985">MKIRLNVILQTLSILFLTIYSISPLANALPSDFISPKKMLRSDNFKTNEFPIDYTNFSGMWIGECNAGKAQFSIKNDLEFFSIYDRKFKIGTLESKSSDDSDYNSQETTFVYWNKSHTKIIVKRIVIDKVGSEVKNGINVILEKLIFSLENDRLNIKFKSNEFDDIGALPTEESLICTLTKKK</sequence>
<dbReference type="RefSeq" id="WP_010655083.1">
    <property type="nucleotide sequence ID" value="NZ_JAPHOO010000002.1"/>
</dbReference>
<dbReference type="EMBL" id="UGGT01000001">
    <property type="protein sequence ID" value="STO22963.1"/>
    <property type="molecule type" value="Genomic_DNA"/>
</dbReference>
<gene>
    <name evidence="1" type="ORF">NCTC11370_03065</name>
</gene>
<accession>A0A377GDS9</accession>
<organism evidence="1 2">
    <name type="scientific">Fluoribacter dumoffii</name>
    <dbReference type="NCBI Taxonomy" id="463"/>
    <lineage>
        <taxon>Bacteria</taxon>
        <taxon>Pseudomonadati</taxon>
        <taxon>Pseudomonadota</taxon>
        <taxon>Gammaproteobacteria</taxon>
        <taxon>Legionellales</taxon>
        <taxon>Legionellaceae</taxon>
        <taxon>Fluoribacter</taxon>
    </lineage>
</organism>
<name>A0A377GDS9_9GAMM</name>